<dbReference type="AlphaFoldDB" id="X1FRC9"/>
<dbReference type="InterPro" id="IPR023210">
    <property type="entry name" value="NADP_OxRdtase_dom"/>
</dbReference>
<evidence type="ECO:0000256" key="1">
    <source>
        <dbReference type="ARBA" id="ARBA00023002"/>
    </source>
</evidence>
<dbReference type="InterPro" id="IPR036812">
    <property type="entry name" value="NAD(P)_OxRdtase_dom_sf"/>
</dbReference>
<keyword evidence="1" id="KW-0560">Oxidoreductase</keyword>
<dbReference type="GO" id="GO:0016491">
    <property type="term" value="F:oxidoreductase activity"/>
    <property type="evidence" value="ECO:0007669"/>
    <property type="project" value="UniProtKB-KW"/>
</dbReference>
<organism evidence="3">
    <name type="scientific">marine sediment metagenome</name>
    <dbReference type="NCBI Taxonomy" id="412755"/>
    <lineage>
        <taxon>unclassified sequences</taxon>
        <taxon>metagenomes</taxon>
        <taxon>ecological metagenomes</taxon>
    </lineage>
</organism>
<accession>X1FRC9</accession>
<sequence length="128" mass="14629">MDRALELGVNCFDTADVYSYWADNSYPGKTEEIVGRWLKDRGTRTDLILATKLRGSMSDDINDRGLSRRHVHQAIAASLKRLQTDWVDLYQIHSFDDDTPIEETLHALNLLIDRGVVNYLGASNIHPW</sequence>
<dbReference type="SUPFAM" id="SSF51430">
    <property type="entry name" value="NAD(P)-linked oxidoreductase"/>
    <property type="match status" value="1"/>
</dbReference>
<gene>
    <name evidence="3" type="ORF">S03H2_23609</name>
</gene>
<feature type="domain" description="NADP-dependent oxidoreductase" evidence="2">
    <location>
        <begin position="1"/>
        <end position="126"/>
    </location>
</feature>
<dbReference type="InterPro" id="IPR050523">
    <property type="entry name" value="AKR_Detox_Biosynth"/>
</dbReference>
<dbReference type="Pfam" id="PF00248">
    <property type="entry name" value="Aldo_ket_red"/>
    <property type="match status" value="1"/>
</dbReference>
<reference evidence="3" key="1">
    <citation type="journal article" date="2014" name="Front. Microbiol.">
        <title>High frequency of phylogenetically diverse reductive dehalogenase-homologous genes in deep subseafloor sedimentary metagenomes.</title>
        <authorList>
            <person name="Kawai M."/>
            <person name="Futagami T."/>
            <person name="Toyoda A."/>
            <person name="Takaki Y."/>
            <person name="Nishi S."/>
            <person name="Hori S."/>
            <person name="Arai W."/>
            <person name="Tsubouchi T."/>
            <person name="Morono Y."/>
            <person name="Uchiyama I."/>
            <person name="Ito T."/>
            <person name="Fujiyama A."/>
            <person name="Inagaki F."/>
            <person name="Takami H."/>
        </authorList>
    </citation>
    <scope>NUCLEOTIDE SEQUENCE</scope>
    <source>
        <strain evidence="3">Expedition CK06-06</strain>
    </source>
</reference>
<dbReference type="Gene3D" id="3.20.20.100">
    <property type="entry name" value="NADP-dependent oxidoreductase domain"/>
    <property type="match status" value="1"/>
</dbReference>
<name>X1FRC9_9ZZZZ</name>
<dbReference type="PANTHER" id="PTHR43364">
    <property type="entry name" value="NADH-SPECIFIC METHYLGLYOXAL REDUCTASE-RELATED"/>
    <property type="match status" value="1"/>
</dbReference>
<dbReference type="EMBL" id="BARU01012935">
    <property type="protein sequence ID" value="GAH31914.1"/>
    <property type="molecule type" value="Genomic_DNA"/>
</dbReference>
<dbReference type="GO" id="GO:0005829">
    <property type="term" value="C:cytosol"/>
    <property type="evidence" value="ECO:0007669"/>
    <property type="project" value="TreeGrafter"/>
</dbReference>
<comment type="caution">
    <text evidence="3">The sequence shown here is derived from an EMBL/GenBank/DDBJ whole genome shotgun (WGS) entry which is preliminary data.</text>
</comment>
<evidence type="ECO:0000259" key="2">
    <source>
        <dbReference type="Pfam" id="PF00248"/>
    </source>
</evidence>
<feature type="non-terminal residue" evidence="3">
    <location>
        <position position="128"/>
    </location>
</feature>
<evidence type="ECO:0000313" key="3">
    <source>
        <dbReference type="EMBL" id="GAH31914.1"/>
    </source>
</evidence>
<dbReference type="PANTHER" id="PTHR43364:SF4">
    <property type="entry name" value="NAD(P)-LINKED OXIDOREDUCTASE SUPERFAMILY PROTEIN"/>
    <property type="match status" value="1"/>
</dbReference>
<protein>
    <recommendedName>
        <fullName evidence="2">NADP-dependent oxidoreductase domain-containing protein</fullName>
    </recommendedName>
</protein>
<proteinExistence type="predicted"/>